<dbReference type="AlphaFoldDB" id="A0AB34G2E1"/>
<evidence type="ECO:0000313" key="2">
    <source>
        <dbReference type="Proteomes" id="UP001163105"/>
    </source>
</evidence>
<reference evidence="1" key="1">
    <citation type="submission" date="2023-01" db="EMBL/GenBank/DDBJ databases">
        <title>The growth and conidiation of Purpureocillium lavendulum are regulated by nitrogen source and histone H3K14 acetylation.</title>
        <authorList>
            <person name="Tang P."/>
            <person name="Han J."/>
            <person name="Zhang C."/>
            <person name="Tang P."/>
            <person name="Qi F."/>
            <person name="Zhang K."/>
            <person name="Liang L."/>
        </authorList>
    </citation>
    <scope>NUCLEOTIDE SEQUENCE</scope>
    <source>
        <strain evidence="1">YMF1.00683</strain>
    </source>
</reference>
<dbReference type="Proteomes" id="UP001163105">
    <property type="component" value="Unassembled WGS sequence"/>
</dbReference>
<comment type="caution">
    <text evidence="1">The sequence shown here is derived from an EMBL/GenBank/DDBJ whole genome shotgun (WGS) entry which is preliminary data.</text>
</comment>
<sequence length="191" mass="21634">MEYTDPVTGALKQREWTEVRPQCKIMNNDGLFLLAYMTSKTAEYTAEDSYTRVANVSTGTIAFQTTTERFVERIYVDEYGSAAPRFRTHGSIGRDVWTTSWNVLAWDKHIFKATSRENGLIMCLQTEPRYQGRPITRSGVDITAVQEAINASVGHEQPCVHGDGDMLLFVSNRGILLWTFGVRLRTAWRSG</sequence>
<accession>A0AB34G2E1</accession>
<proteinExistence type="predicted"/>
<dbReference type="EMBL" id="JAQHRD010000001">
    <property type="protein sequence ID" value="KAJ6445433.1"/>
    <property type="molecule type" value="Genomic_DNA"/>
</dbReference>
<protein>
    <submittedName>
        <fullName evidence="1">Uncharacterized protein</fullName>
    </submittedName>
</protein>
<name>A0AB34G2E1_9HYPO</name>
<gene>
    <name evidence="1" type="ORF">O9K51_00194</name>
</gene>
<keyword evidence="2" id="KW-1185">Reference proteome</keyword>
<organism evidence="1 2">
    <name type="scientific">Purpureocillium lavendulum</name>
    <dbReference type="NCBI Taxonomy" id="1247861"/>
    <lineage>
        <taxon>Eukaryota</taxon>
        <taxon>Fungi</taxon>
        <taxon>Dikarya</taxon>
        <taxon>Ascomycota</taxon>
        <taxon>Pezizomycotina</taxon>
        <taxon>Sordariomycetes</taxon>
        <taxon>Hypocreomycetidae</taxon>
        <taxon>Hypocreales</taxon>
        <taxon>Ophiocordycipitaceae</taxon>
        <taxon>Purpureocillium</taxon>
    </lineage>
</organism>
<evidence type="ECO:0000313" key="1">
    <source>
        <dbReference type="EMBL" id="KAJ6445433.1"/>
    </source>
</evidence>